<organism evidence="1 2">
    <name type="scientific">Fusarium solani subsp. cucurbitae</name>
    <name type="common">Neocosmosporum cucurbitae</name>
    <dbReference type="NCBI Taxonomy" id="2747967"/>
    <lineage>
        <taxon>Eukaryota</taxon>
        <taxon>Fungi</taxon>
        <taxon>Dikarya</taxon>
        <taxon>Ascomycota</taxon>
        <taxon>Pezizomycotina</taxon>
        <taxon>Sordariomycetes</taxon>
        <taxon>Hypocreomycetidae</taxon>
        <taxon>Hypocreales</taxon>
        <taxon>Nectriaceae</taxon>
        <taxon>Fusarium</taxon>
        <taxon>Fusarium solani species complex</taxon>
    </lineage>
</organism>
<evidence type="ECO:0000313" key="1">
    <source>
        <dbReference type="EMBL" id="UPK96710.1"/>
    </source>
</evidence>
<sequence>MSTIEFTIPEGFIVLVTGASGLVGSHVADQFLHDVFNKKYGTGQFELLSIPDMAADDAFTEAVKGVSAVAHVASVTTFDPDPNKVIPTVIAGAVNALKAAFAEPSVKRFVYTSSSTAALLPKPNVPGIVVTEGTWNDEAVKLAWSSKT</sequence>
<gene>
    <name evidence="1" type="ORF">LCI18_007645</name>
</gene>
<name>A0ACD3Z657_FUSSC</name>
<proteinExistence type="predicted"/>
<dbReference type="Proteomes" id="UP000830768">
    <property type="component" value="Chromosome 6"/>
</dbReference>
<protein>
    <submittedName>
        <fullName evidence="1">Uncharacterized protein</fullName>
    </submittedName>
</protein>
<evidence type="ECO:0000313" key="2">
    <source>
        <dbReference type="Proteomes" id="UP000830768"/>
    </source>
</evidence>
<keyword evidence="2" id="KW-1185">Reference proteome</keyword>
<reference evidence="1" key="1">
    <citation type="submission" date="2021-11" db="EMBL/GenBank/DDBJ databases">
        <title>Fusarium solani-melongenae Genome sequencing and assembly.</title>
        <authorList>
            <person name="Xie S."/>
            <person name="Huang L."/>
            <person name="Zhang X."/>
        </authorList>
    </citation>
    <scope>NUCLEOTIDE SEQUENCE</scope>
    <source>
        <strain evidence="1">CRI 24-3</strain>
    </source>
</reference>
<accession>A0ACD3Z657</accession>
<dbReference type="EMBL" id="CP090035">
    <property type="protein sequence ID" value="UPK96710.1"/>
    <property type="molecule type" value="Genomic_DNA"/>
</dbReference>